<dbReference type="OrthoDB" id="6132759at2759"/>
<feature type="transmembrane region" description="Helical" evidence="7">
    <location>
        <begin position="355"/>
        <end position="384"/>
    </location>
</feature>
<reference evidence="8 9" key="1">
    <citation type="submission" date="2018-05" db="EMBL/GenBank/DDBJ databases">
        <title>Genome sequencing and assembly of the regulated plant pathogen Lachnellula willkommii and related sister species for the development of diagnostic species identification markers.</title>
        <authorList>
            <person name="Giroux E."/>
            <person name="Bilodeau G."/>
        </authorList>
    </citation>
    <scope>NUCLEOTIDE SEQUENCE [LARGE SCALE GENOMIC DNA]</scope>
    <source>
        <strain evidence="8 9">CBS 160.35</strain>
    </source>
</reference>
<feature type="transmembrane region" description="Helical" evidence="7">
    <location>
        <begin position="202"/>
        <end position="222"/>
    </location>
</feature>
<protein>
    <submittedName>
        <fullName evidence="8">Putative urea active transporter</fullName>
    </submittedName>
</protein>
<dbReference type="PANTHER" id="PTHR46154:SF2">
    <property type="entry name" value="SOLUTE SYMPORTER FAMILY TRANSPORTER (AFU_ORTHOLOGUE AFUA_6G03200)"/>
    <property type="match status" value="1"/>
</dbReference>
<evidence type="ECO:0000313" key="9">
    <source>
        <dbReference type="Proteomes" id="UP000443090"/>
    </source>
</evidence>
<feature type="transmembrane region" description="Helical" evidence="7">
    <location>
        <begin position="629"/>
        <end position="651"/>
    </location>
</feature>
<sequence length="677" mass="72896">MAGANLQILSPGEGYGIVIGLGVAFTVIMVFLTLIQNRYGQHNTFKSAEEFNVASRSVKPGMIAAGIVSSWTHASTLLTSCTLAYSYGVGGGLWYGAVGTFQTLFFAVAAFKIKEKSNNAHTFPEIVLQKHGKVAHVIYTAFGLITNLINGSALMAGGCAVFSSLTGMNVWAAYWILPAIVTAYIVVGGLRATFICDYLHTIFLYVCIFAFMFQTHSVNPHIGSPSALWHLLTEKQKTKSHADSYNGSYMTVDSNDGLVTAATIFLGGFSTVWTDQAYWQRAMASQPGTAVKGYILGSFAWYAIPFAMSTTLGLTAAALTGTPALPIKLSAAQVSAGLVGPAAAEALMGKVGAGLMVVLLFMATTSSTSAESIAASSLITFDIYKAYINPKASTRSLFWVSVSGLVIYGACLAAISCIFHSVGISLNWLIKILGCLLGGGTIPMVCVLLWDRTSTFAVIVSPIIGLVSGLTSWMVATQLRSGSINITTTSNVWSSLTGDCVSLGMGALCIVVFSLLVPSKKKLVVVECTVGGEAAANVSVEKRDLPTDEEGAVSEKTGHLVEENAAAQDLRPIEGEEYVAEEALTPESVRSQKRLAWYSLIIGSLIFMILIPFTLYWTGYDFSVKFFTGFVVIVFIWVWASFIICVFMPLWESRKDMWYIICAMYRDMDREKVHHTE</sequence>
<evidence type="ECO:0000256" key="3">
    <source>
        <dbReference type="ARBA" id="ARBA00022692"/>
    </source>
</evidence>
<keyword evidence="4 7" id="KW-1133">Transmembrane helix</keyword>
<accession>A0A8H8RWM7</accession>
<dbReference type="Proteomes" id="UP000443090">
    <property type="component" value="Unassembled WGS sequence"/>
</dbReference>
<dbReference type="InterPro" id="IPR031155">
    <property type="entry name" value="DUR"/>
</dbReference>
<evidence type="ECO:0000256" key="2">
    <source>
        <dbReference type="ARBA" id="ARBA00006434"/>
    </source>
</evidence>
<evidence type="ECO:0000256" key="5">
    <source>
        <dbReference type="ARBA" id="ARBA00023136"/>
    </source>
</evidence>
<feature type="transmembrane region" description="Helical" evidence="7">
    <location>
        <begin position="171"/>
        <end position="190"/>
    </location>
</feature>
<dbReference type="CDD" id="cd11476">
    <property type="entry name" value="SLC5sbd_DUR3"/>
    <property type="match status" value="1"/>
</dbReference>
<feature type="transmembrane region" description="Helical" evidence="7">
    <location>
        <begin position="496"/>
        <end position="517"/>
    </location>
</feature>
<feature type="transmembrane region" description="Helical" evidence="7">
    <location>
        <begin position="93"/>
        <end position="113"/>
    </location>
</feature>
<dbReference type="Gene3D" id="1.20.1730.10">
    <property type="entry name" value="Sodium/glucose cotransporter"/>
    <property type="match status" value="1"/>
</dbReference>
<dbReference type="AlphaFoldDB" id="A0A8H8RWM7"/>
<dbReference type="GO" id="GO:0015204">
    <property type="term" value="F:urea transmembrane transporter activity"/>
    <property type="evidence" value="ECO:0007669"/>
    <property type="project" value="InterPro"/>
</dbReference>
<organism evidence="8 9">
    <name type="scientific">Lachnellula occidentalis</name>
    <dbReference type="NCBI Taxonomy" id="215460"/>
    <lineage>
        <taxon>Eukaryota</taxon>
        <taxon>Fungi</taxon>
        <taxon>Dikarya</taxon>
        <taxon>Ascomycota</taxon>
        <taxon>Pezizomycotina</taxon>
        <taxon>Leotiomycetes</taxon>
        <taxon>Helotiales</taxon>
        <taxon>Lachnaceae</taxon>
        <taxon>Lachnellula</taxon>
    </lineage>
</organism>
<keyword evidence="3 7" id="KW-0812">Transmembrane</keyword>
<evidence type="ECO:0000256" key="7">
    <source>
        <dbReference type="SAM" id="Phobius"/>
    </source>
</evidence>
<feature type="transmembrane region" description="Helical" evidence="7">
    <location>
        <begin position="258"/>
        <end position="278"/>
    </location>
</feature>
<dbReference type="Pfam" id="PF00474">
    <property type="entry name" value="SSF"/>
    <property type="match status" value="1"/>
</dbReference>
<evidence type="ECO:0000256" key="1">
    <source>
        <dbReference type="ARBA" id="ARBA00004141"/>
    </source>
</evidence>
<dbReference type="EMBL" id="QGMI01000350">
    <property type="protein sequence ID" value="TVY42088.1"/>
    <property type="molecule type" value="Genomic_DNA"/>
</dbReference>
<proteinExistence type="inferred from homology"/>
<feature type="transmembrane region" description="Helical" evidence="7">
    <location>
        <begin position="456"/>
        <end position="476"/>
    </location>
</feature>
<feature type="transmembrane region" description="Helical" evidence="7">
    <location>
        <begin position="396"/>
        <end position="422"/>
    </location>
</feature>
<feature type="transmembrane region" description="Helical" evidence="7">
    <location>
        <begin position="15"/>
        <end position="35"/>
    </location>
</feature>
<keyword evidence="5 7" id="KW-0472">Membrane</keyword>
<dbReference type="GO" id="GO:0005886">
    <property type="term" value="C:plasma membrane"/>
    <property type="evidence" value="ECO:0007669"/>
    <property type="project" value="TreeGrafter"/>
</dbReference>
<name>A0A8H8RWM7_9HELO</name>
<dbReference type="InterPro" id="IPR001734">
    <property type="entry name" value="Na/solute_symporter"/>
</dbReference>
<gene>
    <name evidence="8" type="primary">dur3-1_0</name>
    <name evidence="8" type="ORF">LOCC1_G003879</name>
</gene>
<evidence type="ECO:0000256" key="4">
    <source>
        <dbReference type="ARBA" id="ARBA00022989"/>
    </source>
</evidence>
<comment type="similarity">
    <text evidence="2 6">Belongs to the sodium:solute symporter (SSF) (TC 2.A.21) family.</text>
</comment>
<dbReference type="InterPro" id="IPR038377">
    <property type="entry name" value="Na/Glc_symporter_sf"/>
</dbReference>
<comment type="caution">
    <text evidence="8">The sequence shown here is derived from an EMBL/GenBank/DDBJ whole genome shotgun (WGS) entry which is preliminary data.</text>
</comment>
<comment type="subcellular location">
    <subcellularLocation>
        <location evidence="1">Membrane</location>
        <topology evidence="1">Multi-pass membrane protein</topology>
    </subcellularLocation>
</comment>
<feature type="transmembrane region" description="Helical" evidence="7">
    <location>
        <begin position="595"/>
        <end position="617"/>
    </location>
</feature>
<feature type="transmembrane region" description="Helical" evidence="7">
    <location>
        <begin position="299"/>
        <end position="319"/>
    </location>
</feature>
<dbReference type="PANTHER" id="PTHR46154">
    <property type="match status" value="1"/>
</dbReference>
<evidence type="ECO:0000256" key="6">
    <source>
        <dbReference type="RuleBase" id="RU362091"/>
    </source>
</evidence>
<feature type="transmembrane region" description="Helical" evidence="7">
    <location>
        <begin position="428"/>
        <end position="449"/>
    </location>
</feature>
<evidence type="ECO:0000313" key="8">
    <source>
        <dbReference type="EMBL" id="TVY42088.1"/>
    </source>
</evidence>
<dbReference type="PROSITE" id="PS50283">
    <property type="entry name" value="NA_SOLUT_SYMP_3"/>
    <property type="match status" value="1"/>
</dbReference>
<feature type="transmembrane region" description="Helical" evidence="7">
    <location>
        <begin position="134"/>
        <end position="165"/>
    </location>
</feature>
<keyword evidence="9" id="KW-1185">Reference proteome</keyword>